<dbReference type="AlphaFoldDB" id="A0A1W1E8T8"/>
<name>A0A1W1E8T8_9ZZZZ</name>
<gene>
    <name evidence="2" type="ORF">MNB_SV-4-1115</name>
</gene>
<evidence type="ECO:0000256" key="1">
    <source>
        <dbReference type="SAM" id="MobiDB-lite"/>
    </source>
</evidence>
<proteinExistence type="predicted"/>
<reference evidence="2" key="1">
    <citation type="submission" date="2016-10" db="EMBL/GenBank/DDBJ databases">
        <authorList>
            <person name="de Groot N.N."/>
        </authorList>
    </citation>
    <scope>NUCLEOTIDE SEQUENCE</scope>
</reference>
<feature type="region of interest" description="Disordered" evidence="1">
    <location>
        <begin position="37"/>
        <end position="57"/>
    </location>
</feature>
<organism evidence="2">
    <name type="scientific">hydrothermal vent metagenome</name>
    <dbReference type="NCBI Taxonomy" id="652676"/>
    <lineage>
        <taxon>unclassified sequences</taxon>
        <taxon>metagenomes</taxon>
        <taxon>ecological metagenomes</taxon>
    </lineage>
</organism>
<protein>
    <submittedName>
        <fullName evidence="2">Uncharacterized protein</fullName>
    </submittedName>
</protein>
<evidence type="ECO:0000313" key="2">
    <source>
        <dbReference type="EMBL" id="SFV90277.1"/>
    </source>
</evidence>
<sequence>MQHKEENKTTLLDSHAALEAQTKKEWHTPSLSTLKITMTLGGSGDPEDFGGSGPLSS</sequence>
<accession>A0A1W1E8T8</accession>
<dbReference type="EMBL" id="FPIB01000012">
    <property type="protein sequence ID" value="SFV90277.1"/>
    <property type="molecule type" value="Genomic_DNA"/>
</dbReference>